<dbReference type="Proteomes" id="UP000261257">
    <property type="component" value="Unassembled WGS sequence"/>
</dbReference>
<sequence>MDTLSYMQNDADTPVIPLPNPGEGGPVPDGEDESNFPVAPLPNPGEGGPVPDFDESQTPVIPLPNPGEGGPIPTFPERPNNGIWGSIITVFPRPIIPCYFCNTTQYGVVRFLNAAAGYNPFIIYINNQMVVNGLDNAEVSQYGRVSAGMQTVTVSGQNGYVYIQKQINVPLNGAITVAIINTNTGLDLMEITDMNCNGGVNTGCFRVCNLSNTNRSVNVTLNGGAVTFRNVNYREVTSFRYLPAGYYTVSVSNSSAFAGSPLLTSNIYIRGNVSYTLYVFNWNNSQDAIRILIVEDRRN</sequence>
<reference evidence="4 6" key="2">
    <citation type="submission" date="2018-08" db="EMBL/GenBank/DDBJ databases">
        <title>A genome reference for cultivated species of the human gut microbiota.</title>
        <authorList>
            <person name="Zou Y."/>
            <person name="Xue W."/>
            <person name="Luo G."/>
        </authorList>
    </citation>
    <scope>NUCLEOTIDE SEQUENCE [LARGE SCALE GENOMIC DNA]</scope>
    <source>
        <strain evidence="4 6">TF05-11AC</strain>
    </source>
</reference>
<proteinExistence type="predicted"/>
<dbReference type="RefSeq" id="WP_055655814.1">
    <property type="nucleotide sequence ID" value="NZ_CABIXC010000006.1"/>
</dbReference>
<evidence type="ECO:0000259" key="2">
    <source>
        <dbReference type="Pfam" id="PF14344"/>
    </source>
</evidence>
<dbReference type="EMBL" id="QSSQ01000024">
    <property type="protein sequence ID" value="RGM00864.1"/>
    <property type="molecule type" value="Genomic_DNA"/>
</dbReference>
<organism evidence="3 5">
    <name type="scientific">Hungatella hathewayi</name>
    <dbReference type="NCBI Taxonomy" id="154046"/>
    <lineage>
        <taxon>Bacteria</taxon>
        <taxon>Bacillati</taxon>
        <taxon>Bacillota</taxon>
        <taxon>Clostridia</taxon>
        <taxon>Lachnospirales</taxon>
        <taxon>Lachnospiraceae</taxon>
        <taxon>Hungatella</taxon>
    </lineage>
</organism>
<evidence type="ECO:0000313" key="3">
    <source>
        <dbReference type="EMBL" id="CUO40331.1"/>
    </source>
</evidence>
<evidence type="ECO:0000256" key="1">
    <source>
        <dbReference type="SAM" id="MobiDB-lite"/>
    </source>
</evidence>
<protein>
    <submittedName>
        <fullName evidence="4">DUF4397 domain-containing protein</fullName>
    </submittedName>
</protein>
<evidence type="ECO:0000313" key="5">
    <source>
        <dbReference type="Proteomes" id="UP000095651"/>
    </source>
</evidence>
<gene>
    <name evidence="4" type="ORF">DXC39_20265</name>
    <name evidence="3" type="ORF">ERS852407_02699</name>
</gene>
<feature type="region of interest" description="Disordered" evidence="1">
    <location>
        <begin position="1"/>
        <end position="60"/>
    </location>
</feature>
<name>A0A174ES36_9FIRM</name>
<dbReference type="Proteomes" id="UP000095651">
    <property type="component" value="Unassembled WGS sequence"/>
</dbReference>
<evidence type="ECO:0000313" key="4">
    <source>
        <dbReference type="EMBL" id="RGM00864.1"/>
    </source>
</evidence>
<reference evidence="3 5" key="1">
    <citation type="submission" date="2015-09" db="EMBL/GenBank/DDBJ databases">
        <authorList>
            <consortium name="Pathogen Informatics"/>
        </authorList>
    </citation>
    <scope>NUCLEOTIDE SEQUENCE [LARGE SCALE GENOMIC DNA]</scope>
    <source>
        <strain evidence="3 5">2789STDY5608850</strain>
    </source>
</reference>
<accession>A0A174ES36</accession>
<feature type="domain" description="DUF4397" evidence="2">
    <location>
        <begin position="109"/>
        <end position="220"/>
    </location>
</feature>
<feature type="compositionally biased region" description="Polar residues" evidence="1">
    <location>
        <begin position="1"/>
        <end position="11"/>
    </location>
</feature>
<dbReference type="Pfam" id="PF14344">
    <property type="entry name" value="DUF4397"/>
    <property type="match status" value="1"/>
</dbReference>
<dbReference type="AlphaFoldDB" id="A0A174ES36"/>
<evidence type="ECO:0000313" key="6">
    <source>
        <dbReference type="Proteomes" id="UP000261257"/>
    </source>
</evidence>
<dbReference type="InterPro" id="IPR025510">
    <property type="entry name" value="DUF4397"/>
</dbReference>
<dbReference type="EMBL" id="CYZE01000006">
    <property type="protein sequence ID" value="CUO40331.1"/>
    <property type="molecule type" value="Genomic_DNA"/>
</dbReference>